<comment type="caution">
    <text evidence="7">The sequence shown here is derived from an EMBL/GenBank/DDBJ whole genome shotgun (WGS) entry which is preliminary data.</text>
</comment>
<feature type="transmembrane region" description="Helical" evidence="6">
    <location>
        <begin position="149"/>
        <end position="172"/>
    </location>
</feature>
<dbReference type="Gene3D" id="1.20.1250.20">
    <property type="entry name" value="MFS general substrate transporter like domains"/>
    <property type="match status" value="1"/>
</dbReference>
<comment type="subcellular location">
    <subcellularLocation>
        <location evidence="1">Membrane</location>
        <topology evidence="1">Multi-pass membrane protein</topology>
    </subcellularLocation>
</comment>
<keyword evidence="3 6" id="KW-0812">Transmembrane</keyword>
<dbReference type="SUPFAM" id="SSF103473">
    <property type="entry name" value="MFS general substrate transporter"/>
    <property type="match status" value="1"/>
</dbReference>
<gene>
    <name evidence="7" type="ORF">UCRPC4_g02497</name>
</gene>
<feature type="transmembrane region" description="Helical" evidence="6">
    <location>
        <begin position="326"/>
        <end position="348"/>
    </location>
</feature>
<evidence type="ECO:0000256" key="4">
    <source>
        <dbReference type="ARBA" id="ARBA00022989"/>
    </source>
</evidence>
<dbReference type="GO" id="GO:0016020">
    <property type="term" value="C:membrane"/>
    <property type="evidence" value="ECO:0007669"/>
    <property type="project" value="UniProtKB-SubCell"/>
</dbReference>
<evidence type="ECO:0000256" key="1">
    <source>
        <dbReference type="ARBA" id="ARBA00004141"/>
    </source>
</evidence>
<feature type="transmembrane region" description="Helical" evidence="6">
    <location>
        <begin position="290"/>
        <end position="314"/>
    </location>
</feature>
<dbReference type="Proteomes" id="UP000053317">
    <property type="component" value="Unassembled WGS sequence"/>
</dbReference>
<dbReference type="GO" id="GO:0022857">
    <property type="term" value="F:transmembrane transporter activity"/>
    <property type="evidence" value="ECO:0007669"/>
    <property type="project" value="InterPro"/>
</dbReference>
<dbReference type="AlphaFoldDB" id="A0A0G2ENQ8"/>
<keyword evidence="2" id="KW-0813">Transport</keyword>
<organism evidence="7 8">
    <name type="scientific">Phaeomoniella chlamydospora</name>
    <name type="common">Phaeoacremonium chlamydosporum</name>
    <dbReference type="NCBI Taxonomy" id="158046"/>
    <lineage>
        <taxon>Eukaryota</taxon>
        <taxon>Fungi</taxon>
        <taxon>Dikarya</taxon>
        <taxon>Ascomycota</taxon>
        <taxon>Pezizomycotina</taxon>
        <taxon>Eurotiomycetes</taxon>
        <taxon>Chaetothyriomycetidae</taxon>
        <taxon>Phaeomoniellales</taxon>
        <taxon>Phaeomoniellaceae</taxon>
        <taxon>Phaeomoniella</taxon>
    </lineage>
</organism>
<sequence length="495" mass="55170">MAEIEKNTPQAELAQPGDVVHGDIKDAEFAALHTDIGLGLFEQSRQYDPAQLEQDAIKVRRKLDFIVLPMQPSLNYSNAYGLQEDTHMTGQDYSWVASALYFGWLVGAYPANLGLHRFPIAKFVGSIMFLWAALCMLQAAAFDFSGFFAIRFFLGFVEACVSPAWVLLTSSLWTREEQPLRTSFWISTNGVSSILGALLSWGLGHATGSSIPNWKLIYLHKRQQVVGVITFLWAIVILMFLPDGPHNGKMFSEYERVVAVWRISRNKTGVKHTKFLGYQAKEALLDPKTLLYILMGLCYGILNGSVANFMSALIKGFGFSALRSSLLQMPGGAVELVSCIILGYISTIKNMTGVTLIRLLTISLEHRWNLVACAWIQNFLGSPIVLSWTLPGLNVAGHTKRAVVVGISFCFYCTGNIIGPQLFFDDEAPRYKSAIKGLIICYAAAIVVQVIYTGTCYMQNKKRDRAGYHAQAEQEAIEGFEDLTDLENKHFRYHI</sequence>
<keyword evidence="8" id="KW-1185">Reference proteome</keyword>
<feature type="transmembrane region" description="Helical" evidence="6">
    <location>
        <begin position="225"/>
        <end position="242"/>
    </location>
</feature>
<reference evidence="7 8" key="1">
    <citation type="submission" date="2015-05" db="EMBL/GenBank/DDBJ databases">
        <title>Distinctive expansion of gene families associated with plant cell wall degradation and secondary metabolism in the genomes of grapevine trunk pathogens.</title>
        <authorList>
            <person name="Lawrence D.P."/>
            <person name="Travadon R."/>
            <person name="Rolshausen P.E."/>
            <person name="Baumgartner K."/>
        </authorList>
    </citation>
    <scope>NUCLEOTIDE SEQUENCE [LARGE SCALE GENOMIC DNA]</scope>
    <source>
        <strain evidence="7">UCRPC4</strain>
    </source>
</reference>
<dbReference type="PANTHER" id="PTHR43791:SF97">
    <property type="entry name" value="ALLANTOATE TRANSPORTER, PUTATIVE (AFU_ORTHOLOGUE AFUA_1G14700)-RELATED"/>
    <property type="match status" value="1"/>
</dbReference>
<feature type="transmembrane region" description="Helical" evidence="6">
    <location>
        <begin position="123"/>
        <end position="142"/>
    </location>
</feature>
<proteinExistence type="predicted"/>
<dbReference type="EMBL" id="LCWF01000060">
    <property type="protein sequence ID" value="KKY24387.1"/>
    <property type="molecule type" value="Genomic_DNA"/>
</dbReference>
<dbReference type="OrthoDB" id="6730379at2759"/>
<evidence type="ECO:0000256" key="5">
    <source>
        <dbReference type="ARBA" id="ARBA00023136"/>
    </source>
</evidence>
<evidence type="ECO:0000313" key="7">
    <source>
        <dbReference type="EMBL" id="KKY24387.1"/>
    </source>
</evidence>
<dbReference type="InterPro" id="IPR036259">
    <property type="entry name" value="MFS_trans_sf"/>
</dbReference>
<dbReference type="PANTHER" id="PTHR43791">
    <property type="entry name" value="PERMEASE-RELATED"/>
    <property type="match status" value="1"/>
</dbReference>
<keyword evidence="4 6" id="KW-1133">Transmembrane helix</keyword>
<evidence type="ECO:0000256" key="2">
    <source>
        <dbReference type="ARBA" id="ARBA00022448"/>
    </source>
</evidence>
<dbReference type="InterPro" id="IPR011701">
    <property type="entry name" value="MFS"/>
</dbReference>
<keyword evidence="5 6" id="KW-0472">Membrane</keyword>
<evidence type="ECO:0000313" key="8">
    <source>
        <dbReference type="Proteomes" id="UP000053317"/>
    </source>
</evidence>
<feature type="transmembrane region" description="Helical" evidence="6">
    <location>
        <begin position="435"/>
        <end position="455"/>
    </location>
</feature>
<accession>A0A0G2ENQ8</accession>
<feature type="transmembrane region" description="Helical" evidence="6">
    <location>
        <begin position="402"/>
        <end position="423"/>
    </location>
</feature>
<name>A0A0G2ENQ8_PHACM</name>
<protein>
    <submittedName>
        <fullName evidence="7">Putative mfs allantoate</fullName>
    </submittedName>
</protein>
<evidence type="ECO:0000256" key="6">
    <source>
        <dbReference type="SAM" id="Phobius"/>
    </source>
</evidence>
<evidence type="ECO:0000256" key="3">
    <source>
        <dbReference type="ARBA" id="ARBA00022692"/>
    </source>
</evidence>
<feature type="transmembrane region" description="Helical" evidence="6">
    <location>
        <begin position="93"/>
        <end position="111"/>
    </location>
</feature>
<reference evidence="7 8" key="2">
    <citation type="submission" date="2015-05" db="EMBL/GenBank/DDBJ databases">
        <authorList>
            <person name="Morales-Cruz A."/>
            <person name="Amrine K.C."/>
            <person name="Cantu D."/>
        </authorList>
    </citation>
    <scope>NUCLEOTIDE SEQUENCE [LARGE SCALE GENOMIC DNA]</scope>
    <source>
        <strain evidence="7">UCRPC4</strain>
    </source>
</reference>
<feature type="transmembrane region" description="Helical" evidence="6">
    <location>
        <begin position="184"/>
        <end position="204"/>
    </location>
</feature>
<dbReference type="Pfam" id="PF07690">
    <property type="entry name" value="MFS_1"/>
    <property type="match status" value="1"/>
</dbReference>